<gene>
    <name evidence="3" type="ORF">TKK_020037</name>
</gene>
<evidence type="ECO:0000259" key="2">
    <source>
        <dbReference type="PROSITE" id="PS51035"/>
    </source>
</evidence>
<evidence type="ECO:0000256" key="1">
    <source>
        <dbReference type="SAM" id="MobiDB-lite"/>
    </source>
</evidence>
<dbReference type="PROSITE" id="PS51035">
    <property type="entry name" value="BAG"/>
    <property type="match status" value="1"/>
</dbReference>
<feature type="region of interest" description="Disordered" evidence="1">
    <location>
        <begin position="353"/>
        <end position="436"/>
    </location>
</feature>
<dbReference type="InterPro" id="IPR003103">
    <property type="entry name" value="BAG_domain"/>
</dbReference>
<dbReference type="Pfam" id="PF02179">
    <property type="entry name" value="BAG"/>
    <property type="match status" value="1"/>
</dbReference>
<protein>
    <recommendedName>
        <fullName evidence="2">BAG domain-containing protein</fullName>
    </recommendedName>
</protein>
<feature type="domain" description="BAG" evidence="2">
    <location>
        <begin position="437"/>
        <end position="512"/>
    </location>
</feature>
<dbReference type="SUPFAM" id="SSF63491">
    <property type="entry name" value="BAG domain"/>
    <property type="match status" value="1"/>
</dbReference>
<dbReference type="Gene3D" id="1.20.58.120">
    <property type="entry name" value="BAG domain"/>
    <property type="match status" value="1"/>
</dbReference>
<feature type="compositionally biased region" description="Low complexity" evidence="1">
    <location>
        <begin position="549"/>
        <end position="558"/>
    </location>
</feature>
<feature type="compositionally biased region" description="Polar residues" evidence="1">
    <location>
        <begin position="230"/>
        <end position="259"/>
    </location>
</feature>
<evidence type="ECO:0000313" key="3">
    <source>
        <dbReference type="EMBL" id="KAL3384257.1"/>
    </source>
</evidence>
<feature type="compositionally biased region" description="Basic residues" evidence="1">
    <location>
        <begin position="707"/>
        <end position="716"/>
    </location>
</feature>
<dbReference type="EMBL" id="JBJJXI010000177">
    <property type="protein sequence ID" value="KAL3384257.1"/>
    <property type="molecule type" value="Genomic_DNA"/>
</dbReference>
<name>A0ABD2VUQ3_9HYME</name>
<feature type="compositionally biased region" description="Basic and acidic residues" evidence="1">
    <location>
        <begin position="599"/>
        <end position="626"/>
    </location>
</feature>
<accession>A0ABD2VUQ3</accession>
<feature type="compositionally biased region" description="Low complexity" evidence="1">
    <location>
        <begin position="265"/>
        <end position="280"/>
    </location>
</feature>
<feature type="compositionally biased region" description="Low complexity" evidence="1">
    <location>
        <begin position="390"/>
        <end position="414"/>
    </location>
</feature>
<evidence type="ECO:0000313" key="4">
    <source>
        <dbReference type="Proteomes" id="UP001627154"/>
    </source>
</evidence>
<sequence>MARCQARYLETAIHTPYTSIASTFITCESSRGTYCAAPLLVVVVVVRYARFTPRRRQQRGAYLYAYNSIDERVFDTGFSAVDAAAAAATALLEGHTHRRCVELSGFPFDDEGFGHHRRGNNIRTHLDDLAARHPEFADQLLGPPWADIPFNTNSLHRNRNGSVRRGSQERANNQSDEDARSQASGSSAASGASGVSSHNGSETEQKQQTQPSTMENPARNVRAMSAPPDNRQNVPQSNGSPFVAANASQKMNDQPQQNGQREKSPPSSQQQKPQSPQPQQTGGGNVRHIPIFVEGRDRPVLPKDVDEPDFARPQTREQHRESPVHFQRPSHYQQHYKPSSAWHFQDPFFDQPARSWGSPPTSSPLYSRFGAQEKPHHQQTRHTEQTIPTQRHQQAHQQQPHHPQQPHQQKPHQQTEVPQAEPPKPRQQVQPKDPLEKVALVQKEVDELTEQVKQYSGNSRQDKQYMYLDEMLTRELIKLDDIETEGKDNVRQARKQAIKSIQESIALLESKAPLPGQPENNEVAPENESMATDENSEEKMETNEVQTDVAPAATAAATEEPKAVAIPLPDVPVPEEPKAPAIPMPAPESPVKAASVEAPTEKVEESKETAEQTLIKAEDKMSEEKTGGAPEELSGEPTTKVSQFFLTINEPAEDINKAVVEPVAETVAESVDSNDKNKAVEETTNAPAKMEDRQSSPVKELVIESPKKKKTTKVSKHPKEEPKTETKTEATATTPAKETKQVKTKKEAPPVPEKPEKSPKKAKKTKDTKKEPEPVSVTAIPLPAPGQNI</sequence>
<feature type="compositionally biased region" description="Basic and acidic residues" evidence="1">
    <location>
        <begin position="717"/>
        <end position="728"/>
    </location>
</feature>
<proteinExistence type="predicted"/>
<feature type="compositionally biased region" description="Low complexity" evidence="1">
    <location>
        <begin position="181"/>
        <end position="200"/>
    </location>
</feature>
<organism evidence="3 4">
    <name type="scientific">Trichogramma kaykai</name>
    <dbReference type="NCBI Taxonomy" id="54128"/>
    <lineage>
        <taxon>Eukaryota</taxon>
        <taxon>Metazoa</taxon>
        <taxon>Ecdysozoa</taxon>
        <taxon>Arthropoda</taxon>
        <taxon>Hexapoda</taxon>
        <taxon>Insecta</taxon>
        <taxon>Pterygota</taxon>
        <taxon>Neoptera</taxon>
        <taxon>Endopterygota</taxon>
        <taxon>Hymenoptera</taxon>
        <taxon>Apocrita</taxon>
        <taxon>Proctotrupomorpha</taxon>
        <taxon>Chalcidoidea</taxon>
        <taxon>Trichogrammatidae</taxon>
        <taxon>Trichogramma</taxon>
    </lineage>
</organism>
<feature type="compositionally biased region" description="Basic and acidic residues" evidence="1">
    <location>
        <begin position="371"/>
        <end position="384"/>
    </location>
</feature>
<feature type="compositionally biased region" description="Polar residues" evidence="1">
    <location>
        <begin position="206"/>
        <end position="215"/>
    </location>
</feature>
<dbReference type="SMART" id="SM00264">
    <property type="entry name" value="BAG"/>
    <property type="match status" value="1"/>
</dbReference>
<comment type="caution">
    <text evidence="3">The sequence shown here is derived from an EMBL/GenBank/DDBJ whole genome shotgun (WGS) entry which is preliminary data.</text>
</comment>
<feature type="compositionally biased region" description="Basic and acidic residues" evidence="1">
    <location>
        <begin position="294"/>
        <end position="305"/>
    </location>
</feature>
<feature type="region of interest" description="Disordered" evidence="1">
    <location>
        <begin position="666"/>
        <end position="789"/>
    </location>
</feature>
<dbReference type="InterPro" id="IPR036533">
    <property type="entry name" value="BAG_dom_sf"/>
</dbReference>
<feature type="compositionally biased region" description="Basic and acidic residues" evidence="1">
    <location>
        <begin position="314"/>
        <end position="323"/>
    </location>
</feature>
<feature type="region of interest" description="Disordered" evidence="1">
    <location>
        <begin position="510"/>
        <end position="641"/>
    </location>
</feature>
<feature type="region of interest" description="Disordered" evidence="1">
    <location>
        <begin position="150"/>
        <end position="337"/>
    </location>
</feature>
<dbReference type="Proteomes" id="UP001627154">
    <property type="component" value="Unassembled WGS sequence"/>
</dbReference>
<feature type="compositionally biased region" description="Pro residues" evidence="1">
    <location>
        <begin position="569"/>
        <end position="588"/>
    </location>
</feature>
<feature type="compositionally biased region" description="Basic and acidic residues" evidence="1">
    <location>
        <begin position="737"/>
        <end position="759"/>
    </location>
</feature>
<dbReference type="AlphaFoldDB" id="A0ABD2VUQ3"/>
<keyword evidence="4" id="KW-1185">Reference proteome</keyword>
<reference evidence="3 4" key="1">
    <citation type="journal article" date="2024" name="bioRxiv">
        <title>A reference genome for Trichogramma kaykai: A tiny desert-dwelling parasitoid wasp with competing sex-ratio distorters.</title>
        <authorList>
            <person name="Culotta J."/>
            <person name="Lindsey A.R."/>
        </authorList>
    </citation>
    <scope>NUCLEOTIDE SEQUENCE [LARGE SCALE GENOMIC DNA]</scope>
    <source>
        <strain evidence="3 4">KSX58</strain>
    </source>
</reference>